<evidence type="ECO:0000256" key="4">
    <source>
        <dbReference type="ARBA" id="ARBA00012795"/>
    </source>
</evidence>
<organism evidence="13 14">
    <name type="scientific">Sugiyamaella lignohabitans</name>
    <dbReference type="NCBI Taxonomy" id="796027"/>
    <lineage>
        <taxon>Eukaryota</taxon>
        <taxon>Fungi</taxon>
        <taxon>Dikarya</taxon>
        <taxon>Ascomycota</taxon>
        <taxon>Saccharomycotina</taxon>
        <taxon>Dipodascomycetes</taxon>
        <taxon>Dipodascales</taxon>
        <taxon>Trichomonascaceae</taxon>
        <taxon>Sugiyamaella</taxon>
    </lineage>
</organism>
<protein>
    <recommendedName>
        <fullName evidence="5 12">tRNA (uracil-O(2)-)-methyltransferase</fullName>
        <ecNumber evidence="4 12">2.1.1.211</ecNumber>
    </recommendedName>
</protein>
<comment type="catalytic activity">
    <reaction evidence="11 12">
        <text>uridine(44) in tRNA(Ser) + S-adenosyl-L-methionine = 2'-O-methyluridine(44) in tRNA(Ser) + S-adenosyl-L-homocysteine + H(+)</text>
        <dbReference type="Rhea" id="RHEA:43100"/>
        <dbReference type="Rhea" id="RHEA-COMP:10339"/>
        <dbReference type="Rhea" id="RHEA-COMP:10340"/>
        <dbReference type="ChEBI" id="CHEBI:15378"/>
        <dbReference type="ChEBI" id="CHEBI:57856"/>
        <dbReference type="ChEBI" id="CHEBI:59789"/>
        <dbReference type="ChEBI" id="CHEBI:65315"/>
        <dbReference type="ChEBI" id="CHEBI:74478"/>
        <dbReference type="EC" id="2.1.1.211"/>
    </reaction>
</comment>
<dbReference type="EMBL" id="CP014503">
    <property type="protein sequence ID" value="ANB15372.1"/>
    <property type="molecule type" value="Genomic_DNA"/>
</dbReference>
<keyword evidence="14" id="KW-1185">Reference proteome</keyword>
<keyword evidence="6 12" id="KW-0963">Cytoplasm</keyword>
<evidence type="ECO:0000256" key="2">
    <source>
        <dbReference type="ARBA" id="ARBA00004496"/>
    </source>
</evidence>
<comment type="subcellular location">
    <subcellularLocation>
        <location evidence="2 12">Cytoplasm</location>
    </subcellularLocation>
</comment>
<dbReference type="KEGG" id="slb:AWJ20_2999"/>
<evidence type="ECO:0000256" key="5">
    <source>
        <dbReference type="ARBA" id="ARBA00017788"/>
    </source>
</evidence>
<evidence type="ECO:0000256" key="9">
    <source>
        <dbReference type="ARBA" id="ARBA00022691"/>
    </source>
</evidence>
<evidence type="ECO:0000313" key="13">
    <source>
        <dbReference type="EMBL" id="ANB15372.1"/>
    </source>
</evidence>
<sequence length="567" mass="63838">MTFDIKDIRHEKSLVGTSWQPVYSADALFARDDFEKAMLNIIRHPNVNSTVIMRADILNEVNIVDGIPINVNGAVTSNPPLIDPIGMPLTHNLEDIETRDGKVDRSFLTLSKIIIRRIVPRNPLRDAVINQSCLVFTGAEGVETMLVAYIPHLLTPQDCPFYLPPVEAVGILYHKNSVSLHYILFGHERLKGGKLNISESANEVLSAGGKQKKGAEVSNINHVSSLTELDDSDRSLRIALHLLQTCHKHSSGVMNGYKKRVNHDLVVEKVAFQDRYMDLKQRYAKELVANWAEQTDPKKHVFEDLAIAAFLIELWAQMYPNKKDFCFYDLGCGNGLLVHILISEGFQGKGIDARTRKSWATYPPHVQSQLKEQVIIPEPIFHQVHEKPTEMKQEQNLKEARNQASKSPKDTTLQFQSKVAYTYDEMKKDSTINLLNLPPNAFVIGNHSDELTVWIPLLGFPFVVIPCCSHSLSGAKYRFAPRNPKDPESKSSYASLVDHVEDVATQVGWKVEKEMLRIPSTRNAAIIGRTKTFPPSKTVNQIIVEEGGTDGWIERTMSLRSKSPRNH</sequence>
<evidence type="ECO:0000256" key="6">
    <source>
        <dbReference type="ARBA" id="ARBA00022490"/>
    </source>
</evidence>
<dbReference type="RefSeq" id="XP_018737849.1">
    <property type="nucleotide sequence ID" value="XM_018879984.1"/>
</dbReference>
<dbReference type="Pfam" id="PF07757">
    <property type="entry name" value="AdoMet_MTase"/>
    <property type="match status" value="1"/>
</dbReference>
<dbReference type="AlphaFoldDB" id="A0A167FJ98"/>
<dbReference type="GO" id="GO:0005737">
    <property type="term" value="C:cytoplasm"/>
    <property type="evidence" value="ECO:0007669"/>
    <property type="project" value="UniProtKB-SubCell"/>
</dbReference>
<dbReference type="GeneID" id="30034971"/>
<dbReference type="Proteomes" id="UP000189580">
    <property type="component" value="Chromosome b"/>
</dbReference>
<dbReference type="PANTHER" id="PTHR21210">
    <property type="entry name" value="TRNA (URACIL-O(2)-)-METHYLTRANSFERASE-RELATED"/>
    <property type="match status" value="1"/>
</dbReference>
<dbReference type="PANTHER" id="PTHR21210:SF0">
    <property type="entry name" value="TRNA (URACIL-O(2)-)-METHYLTRANSFERASE-RELATED"/>
    <property type="match status" value="1"/>
</dbReference>
<dbReference type="GO" id="GO:0030488">
    <property type="term" value="P:tRNA methylation"/>
    <property type="evidence" value="ECO:0007669"/>
    <property type="project" value="UniProtKB-UniRule"/>
</dbReference>
<reference evidence="13 14" key="1">
    <citation type="submission" date="2016-02" db="EMBL/GenBank/DDBJ databases">
        <title>Complete genome sequence and transcriptome regulation of the pentose utilising yeast Sugiyamaella lignohabitans.</title>
        <authorList>
            <person name="Bellasio M."/>
            <person name="Peymann A."/>
            <person name="Valli M."/>
            <person name="Sipitzky M."/>
            <person name="Graf A."/>
            <person name="Sauer M."/>
            <person name="Marx H."/>
            <person name="Mattanovich D."/>
        </authorList>
    </citation>
    <scope>NUCLEOTIDE SEQUENCE [LARGE SCALE GENOMIC DNA]</scope>
    <source>
        <strain evidence="13 14">CBS 10342</strain>
    </source>
</reference>
<dbReference type="InterPro" id="IPR011671">
    <property type="entry name" value="tRNA_uracil_MeTrfase"/>
</dbReference>
<evidence type="ECO:0000256" key="7">
    <source>
        <dbReference type="ARBA" id="ARBA00022603"/>
    </source>
</evidence>
<keyword evidence="8 12" id="KW-0808">Transferase</keyword>
<proteinExistence type="inferred from homology"/>
<dbReference type="EC" id="2.1.1.211" evidence="4 12"/>
<evidence type="ECO:0000313" key="14">
    <source>
        <dbReference type="Proteomes" id="UP000189580"/>
    </source>
</evidence>
<dbReference type="SUPFAM" id="SSF53335">
    <property type="entry name" value="S-adenosyl-L-methionine-dependent methyltransferases"/>
    <property type="match status" value="1"/>
</dbReference>
<keyword evidence="7 12" id="KW-0489">Methyltransferase</keyword>
<evidence type="ECO:0000256" key="12">
    <source>
        <dbReference type="RuleBase" id="RU368004"/>
    </source>
</evidence>
<dbReference type="GO" id="GO:0141101">
    <property type="term" value="F:tRNA(Ser) (uridine(44)-2'-O-)-methyltransferase activity"/>
    <property type="evidence" value="ECO:0007669"/>
    <property type="project" value="UniProtKB-EC"/>
</dbReference>
<keyword evidence="10 12" id="KW-0819">tRNA processing</keyword>
<comment type="function">
    <text evidence="1">Probable adenosyl-L-methionine (AdoMet)-dependent tRNA (uracil-O(2)-)-methyltransferase.</text>
</comment>
<dbReference type="OrthoDB" id="10047021at2759"/>
<keyword evidence="9 12" id="KW-0949">S-adenosyl-L-methionine</keyword>
<gene>
    <name evidence="13" type="primary">TRM44</name>
    <name evidence="13" type="ORF">AWJ20_2999</name>
</gene>
<name>A0A167FJ98_9ASCO</name>
<evidence type="ECO:0000256" key="1">
    <source>
        <dbReference type="ARBA" id="ARBA00002778"/>
    </source>
</evidence>
<dbReference type="InterPro" id="IPR029063">
    <property type="entry name" value="SAM-dependent_MTases_sf"/>
</dbReference>
<accession>A0A167FJ98</accession>
<evidence type="ECO:0000256" key="8">
    <source>
        <dbReference type="ARBA" id="ARBA00022679"/>
    </source>
</evidence>
<evidence type="ECO:0000256" key="3">
    <source>
        <dbReference type="ARBA" id="ARBA00009056"/>
    </source>
</evidence>
<evidence type="ECO:0000256" key="10">
    <source>
        <dbReference type="ARBA" id="ARBA00022694"/>
    </source>
</evidence>
<comment type="similarity">
    <text evidence="3 12">Belongs to the TRM44 family.</text>
</comment>
<evidence type="ECO:0000256" key="11">
    <source>
        <dbReference type="ARBA" id="ARBA00047957"/>
    </source>
</evidence>
<comment type="function">
    <text evidence="12">Adenosyl-L-methionine (AdoMet)-dependent tRNA (uracil-O(2)-)-methyltransferase.</text>
</comment>